<dbReference type="GO" id="GO:0000976">
    <property type="term" value="F:transcription cis-regulatory region binding"/>
    <property type="evidence" value="ECO:0007669"/>
    <property type="project" value="TreeGrafter"/>
</dbReference>
<keyword evidence="4" id="KW-0804">Transcription</keyword>
<proteinExistence type="predicted"/>
<dbReference type="InterPro" id="IPR023772">
    <property type="entry name" value="DNA-bd_HTH_TetR-type_CS"/>
</dbReference>
<dbReference type="PANTHER" id="PTHR30055">
    <property type="entry name" value="HTH-TYPE TRANSCRIPTIONAL REGULATOR RUTR"/>
    <property type="match status" value="1"/>
</dbReference>
<feature type="domain" description="HTH tetR-type" evidence="6">
    <location>
        <begin position="1"/>
        <end position="59"/>
    </location>
</feature>
<keyword evidence="1" id="KW-0678">Repressor</keyword>
<dbReference type="PRINTS" id="PR00455">
    <property type="entry name" value="HTHTETR"/>
</dbReference>
<keyword evidence="8" id="KW-1185">Reference proteome</keyword>
<dbReference type="OrthoDB" id="9814200at2"/>
<accession>A0A7W8CTM3</accession>
<dbReference type="Gene3D" id="1.10.357.10">
    <property type="entry name" value="Tetracycline Repressor, domain 2"/>
    <property type="match status" value="1"/>
</dbReference>
<dbReference type="InterPro" id="IPR001647">
    <property type="entry name" value="HTH_TetR"/>
</dbReference>
<name>A0A7W8CTM3_9BACL</name>
<dbReference type="PROSITE" id="PS50977">
    <property type="entry name" value="HTH_TETR_2"/>
    <property type="match status" value="1"/>
</dbReference>
<organism evidence="7 8">
    <name type="scientific">Planococcus koreensis</name>
    <dbReference type="NCBI Taxonomy" id="112331"/>
    <lineage>
        <taxon>Bacteria</taxon>
        <taxon>Bacillati</taxon>
        <taxon>Bacillota</taxon>
        <taxon>Bacilli</taxon>
        <taxon>Bacillales</taxon>
        <taxon>Caryophanaceae</taxon>
        <taxon>Planococcus</taxon>
    </lineage>
</organism>
<feature type="DNA-binding region" description="H-T-H motif" evidence="5">
    <location>
        <begin position="22"/>
        <end position="41"/>
    </location>
</feature>
<dbReference type="GO" id="GO:0003700">
    <property type="term" value="F:DNA-binding transcription factor activity"/>
    <property type="evidence" value="ECO:0007669"/>
    <property type="project" value="TreeGrafter"/>
</dbReference>
<evidence type="ECO:0000259" key="6">
    <source>
        <dbReference type="PROSITE" id="PS50977"/>
    </source>
</evidence>
<gene>
    <name evidence="7" type="ORF">HNQ44_002851</name>
</gene>
<dbReference type="PANTHER" id="PTHR30055:SF175">
    <property type="entry name" value="HTH-TYPE TRANSCRIPTIONAL REPRESSOR KSTR2"/>
    <property type="match status" value="1"/>
</dbReference>
<evidence type="ECO:0000256" key="2">
    <source>
        <dbReference type="ARBA" id="ARBA00023015"/>
    </source>
</evidence>
<dbReference type="InterPro" id="IPR041490">
    <property type="entry name" value="KstR2_TetR_C"/>
</dbReference>
<dbReference type="Pfam" id="PF17932">
    <property type="entry name" value="TetR_C_24"/>
    <property type="match status" value="1"/>
</dbReference>
<evidence type="ECO:0000256" key="4">
    <source>
        <dbReference type="ARBA" id="ARBA00023163"/>
    </source>
</evidence>
<dbReference type="AlphaFoldDB" id="A0A7W8CTM3"/>
<evidence type="ECO:0000256" key="5">
    <source>
        <dbReference type="PROSITE-ProRule" id="PRU00335"/>
    </source>
</evidence>
<evidence type="ECO:0000313" key="8">
    <source>
        <dbReference type="Proteomes" id="UP000525923"/>
    </source>
</evidence>
<evidence type="ECO:0000313" key="7">
    <source>
        <dbReference type="EMBL" id="MBB5181386.1"/>
    </source>
</evidence>
<dbReference type="EMBL" id="JACHHE010000008">
    <property type="protein sequence ID" value="MBB5181386.1"/>
    <property type="molecule type" value="Genomic_DNA"/>
</dbReference>
<dbReference type="RefSeq" id="WP_135503287.1">
    <property type="nucleotide sequence ID" value="NZ_JACHHE010000008.1"/>
</dbReference>
<protein>
    <submittedName>
        <fullName evidence="7">AcrR family transcriptional regulator</fullName>
    </submittedName>
</protein>
<dbReference type="SUPFAM" id="SSF46689">
    <property type="entry name" value="Homeodomain-like"/>
    <property type="match status" value="1"/>
</dbReference>
<comment type="caution">
    <text evidence="7">The sequence shown here is derived from an EMBL/GenBank/DDBJ whole genome shotgun (WGS) entry which is preliminary data.</text>
</comment>
<dbReference type="Proteomes" id="UP000525923">
    <property type="component" value="Unassembled WGS sequence"/>
</dbReference>
<dbReference type="SUPFAM" id="SSF48498">
    <property type="entry name" value="Tetracyclin repressor-like, C-terminal domain"/>
    <property type="match status" value="1"/>
</dbReference>
<evidence type="ECO:0000256" key="1">
    <source>
        <dbReference type="ARBA" id="ARBA00022491"/>
    </source>
</evidence>
<dbReference type="InterPro" id="IPR009057">
    <property type="entry name" value="Homeodomain-like_sf"/>
</dbReference>
<keyword evidence="3 5" id="KW-0238">DNA-binding</keyword>
<dbReference type="PROSITE" id="PS01081">
    <property type="entry name" value="HTH_TETR_1"/>
    <property type="match status" value="1"/>
</dbReference>
<dbReference type="InterPro" id="IPR050109">
    <property type="entry name" value="HTH-type_TetR-like_transc_reg"/>
</dbReference>
<dbReference type="Pfam" id="PF00440">
    <property type="entry name" value="TetR_N"/>
    <property type="match status" value="1"/>
</dbReference>
<evidence type="ECO:0000256" key="3">
    <source>
        <dbReference type="ARBA" id="ARBA00023125"/>
    </source>
</evidence>
<reference evidence="7 8" key="1">
    <citation type="submission" date="2020-08" db="EMBL/GenBank/DDBJ databases">
        <title>Genomic Encyclopedia of Type Strains, Phase IV (KMG-IV): sequencing the most valuable type-strain genomes for metagenomic binning, comparative biology and taxonomic classification.</title>
        <authorList>
            <person name="Goeker M."/>
        </authorList>
    </citation>
    <scope>NUCLEOTIDE SEQUENCE [LARGE SCALE GENOMIC DNA]</scope>
    <source>
        <strain evidence="7 8">DSM 15895</strain>
    </source>
</reference>
<dbReference type="Gene3D" id="1.10.10.60">
    <property type="entry name" value="Homeodomain-like"/>
    <property type="match status" value="1"/>
</dbReference>
<keyword evidence="2" id="KW-0805">Transcription regulation</keyword>
<dbReference type="InterPro" id="IPR036271">
    <property type="entry name" value="Tet_transcr_reg_TetR-rel_C_sf"/>
</dbReference>
<sequence length="198" mass="22478">MKTKLKEGSIRLFEEKGFSATSVQDIVEAAGVTKGTFYYYFQSKEQLLMDIHSDYIGDLLMRQEAIRQSEASSREKITSIIGLLIVDIEQHGPSGRVFFREMRHLKQANAEAVKRKREQFRMNIEELLRDGVASGEFRRQIQPDMAAFAILGVTNWSYQWFNPAGSIPAEKLAEIFSDMLLNGIMSEGGKEHVGISNH</sequence>